<dbReference type="FunFam" id="1.10.246.190:FF:000001">
    <property type="entry name" value="Autophagy related 5"/>
    <property type="match status" value="1"/>
</dbReference>
<dbReference type="Gene3D" id="3.10.20.620">
    <property type="match status" value="1"/>
</dbReference>
<comment type="subunit">
    <text evidence="14">Forms a conjugate with ATG12. Part of the minor complex composed of 4 sets of ATG12-ATG5 and ATG16L1 (400 kDa); this complex interacts with ATG3 leading to disruption of ATG7 interaction and promotion of ATG8-like proteins lipidation. Forms an 800-kDa complex composed of ATG12-ATG5 and ATG16L2. The ATG12-ATG5 conjugate interacts with RAB33A; this interaction is bridged by ATG16L1 and promotes ATG12-ATG5-ATG16L1 complex recruitment to phagophores. Interacts with TECPR1; the interaction is direct and does not take place when ATG16L1 is associated with the ATG5-ATG12 conjugate. Interacts with DHX58/RIG-1, IFIH1/MDA5 and MAVS/IPS-1 in monomeric form as well as in ATG12-ATG5 conjugate form. The interaction with MAVS is further enhanced upon vesicular stomatitis virus (VSV) infection. Interacts with ATG3. Interacts with ATG7 and ATG10. Interacts with FADD. Interacts with Bassoon/BSN; this interaction is important for the regulation of presynaptic autophagy. Interacts with ATG16L2.</text>
</comment>
<dbReference type="EMBL" id="NEDP02004983">
    <property type="protein sequence ID" value="OWF43935.1"/>
    <property type="molecule type" value="Genomic_DNA"/>
</dbReference>
<accession>A0A210Q5E0</accession>
<reference evidence="19 20" key="1">
    <citation type="journal article" date="2017" name="Nat. Ecol. Evol.">
        <title>Scallop genome provides insights into evolution of bilaterian karyotype and development.</title>
        <authorList>
            <person name="Wang S."/>
            <person name="Zhang J."/>
            <person name="Jiao W."/>
            <person name="Li J."/>
            <person name="Xun X."/>
            <person name="Sun Y."/>
            <person name="Guo X."/>
            <person name="Huan P."/>
            <person name="Dong B."/>
            <person name="Zhang L."/>
            <person name="Hu X."/>
            <person name="Sun X."/>
            <person name="Wang J."/>
            <person name="Zhao C."/>
            <person name="Wang Y."/>
            <person name="Wang D."/>
            <person name="Huang X."/>
            <person name="Wang R."/>
            <person name="Lv J."/>
            <person name="Li Y."/>
            <person name="Zhang Z."/>
            <person name="Liu B."/>
            <person name="Lu W."/>
            <person name="Hui Y."/>
            <person name="Liang J."/>
            <person name="Zhou Z."/>
            <person name="Hou R."/>
            <person name="Li X."/>
            <person name="Liu Y."/>
            <person name="Li H."/>
            <person name="Ning X."/>
            <person name="Lin Y."/>
            <person name="Zhao L."/>
            <person name="Xing Q."/>
            <person name="Dou J."/>
            <person name="Li Y."/>
            <person name="Mao J."/>
            <person name="Guo H."/>
            <person name="Dou H."/>
            <person name="Li T."/>
            <person name="Mu C."/>
            <person name="Jiang W."/>
            <person name="Fu Q."/>
            <person name="Fu X."/>
            <person name="Miao Y."/>
            <person name="Liu J."/>
            <person name="Yu Q."/>
            <person name="Li R."/>
            <person name="Liao H."/>
            <person name="Li X."/>
            <person name="Kong Y."/>
            <person name="Jiang Z."/>
            <person name="Chourrout D."/>
            <person name="Li R."/>
            <person name="Bao Z."/>
        </authorList>
    </citation>
    <scope>NUCLEOTIDE SEQUENCE [LARGE SCALE GENOMIC DNA]</scope>
    <source>
        <strain evidence="19 20">PY_sf001</strain>
    </source>
</reference>
<dbReference type="GO" id="GO:0006995">
    <property type="term" value="P:cellular response to nitrogen starvation"/>
    <property type="evidence" value="ECO:0007669"/>
    <property type="project" value="TreeGrafter"/>
</dbReference>
<comment type="function">
    <text evidence="15">Involved in autophagic vesicle formation.</text>
</comment>
<sequence length="279" mass="33179">MKHINMAEDREIMREIWDGRIPVCFSIYLEDLESEEPESVYLMMPRLSYFPLVTEKIQKHFIKYVSSEKQGEMWLEYEGQPLKWHYPIGLLFDLFACKDNLPWSVTVHFQNFPEEDLIHCSSKEAVESHYISTVKEADTLKHRGQVINSMQKRDHKQLWSGLLHEKFDQFWSVNKKLMESSGEDMFKSIPFRLYFSERPYVQQLFRPVNAEGYSQTLRDLLMEVVPSLWNEDKTFSRTVVIHGVEPSLDMPLLWMSEHLSYPDNYLHFCILDKPKVEKG</sequence>
<name>A0A210Q5E0_MIZYE</name>
<evidence type="ECO:0000256" key="2">
    <source>
        <dbReference type="ARBA" id="ARBA00004623"/>
    </source>
</evidence>
<evidence type="ECO:0000313" key="19">
    <source>
        <dbReference type="EMBL" id="OWF43935.1"/>
    </source>
</evidence>
<evidence type="ECO:0000256" key="1">
    <source>
        <dbReference type="ARBA" id="ARBA00004496"/>
    </source>
</evidence>
<evidence type="ECO:0000256" key="13">
    <source>
        <dbReference type="ARBA" id="ARBA00025421"/>
    </source>
</evidence>
<evidence type="ECO:0000256" key="7">
    <source>
        <dbReference type="ARBA" id="ARBA00022703"/>
    </source>
</evidence>
<evidence type="ECO:0000256" key="5">
    <source>
        <dbReference type="ARBA" id="ARBA00022490"/>
    </source>
</evidence>
<dbReference type="GO" id="GO:0043069">
    <property type="term" value="P:negative regulation of programmed cell death"/>
    <property type="evidence" value="ECO:0007669"/>
    <property type="project" value="UniProtKB-ARBA"/>
</dbReference>
<comment type="caution">
    <text evidence="19">The sequence shown here is derived from an EMBL/GenBank/DDBJ whole genome shotgun (WGS) entry which is preliminary data.</text>
</comment>
<organism evidence="19 20">
    <name type="scientific">Mizuhopecten yessoensis</name>
    <name type="common">Japanese scallop</name>
    <name type="synonym">Patinopecten yessoensis</name>
    <dbReference type="NCBI Taxonomy" id="6573"/>
    <lineage>
        <taxon>Eukaryota</taxon>
        <taxon>Metazoa</taxon>
        <taxon>Spiralia</taxon>
        <taxon>Lophotrochozoa</taxon>
        <taxon>Mollusca</taxon>
        <taxon>Bivalvia</taxon>
        <taxon>Autobranchia</taxon>
        <taxon>Pteriomorphia</taxon>
        <taxon>Pectinida</taxon>
        <taxon>Pectinoidea</taxon>
        <taxon>Pectinidae</taxon>
        <taxon>Mizuhopecten</taxon>
    </lineage>
</organism>
<keyword evidence="7" id="KW-0053">Apoptosis</keyword>
<dbReference type="InterPro" id="IPR042526">
    <property type="entry name" value="Atg5_HR"/>
</dbReference>
<keyword evidence="9" id="KW-0391">Immunity</keyword>
<dbReference type="GO" id="GO:0000045">
    <property type="term" value="P:autophagosome assembly"/>
    <property type="evidence" value="ECO:0007669"/>
    <property type="project" value="UniProtKB-ARBA"/>
</dbReference>
<comment type="subunit">
    <text evidence="15">Conjugated with ATG12.</text>
</comment>
<keyword evidence="8 15" id="KW-0832">Ubl conjugation</keyword>
<dbReference type="OrthoDB" id="272162at2759"/>
<dbReference type="Gene3D" id="3.10.20.90">
    <property type="entry name" value="Phosphatidylinositol 3-kinase Catalytic Subunit, Chain A, domain 1"/>
    <property type="match status" value="1"/>
</dbReference>
<feature type="domain" description="Autophagy protein ATG5 UblA" evidence="18">
    <location>
        <begin position="16"/>
        <end position="109"/>
    </location>
</feature>
<keyword evidence="11 15" id="KW-0072">Autophagy</keyword>
<comment type="function">
    <text evidence="13">May play an important role in the apoptotic process, possibly within the modified cytoskeleton. Its expression is a relatively late event in the apoptotic process, occurring downstream of caspase activity. Plays a crucial role in IFN-gamma-induced autophagic cell death by interacting with FADD.</text>
</comment>
<keyword evidence="20" id="KW-1185">Reference proteome</keyword>
<keyword evidence="10" id="KW-0007">Acetylation</keyword>
<dbReference type="FunFam" id="3.10.20.620:FF:000001">
    <property type="entry name" value="Autophagy related 5"/>
    <property type="match status" value="1"/>
</dbReference>
<evidence type="ECO:0000259" key="16">
    <source>
        <dbReference type="Pfam" id="PF04106"/>
    </source>
</evidence>
<keyword evidence="5" id="KW-0963">Cytoplasm</keyword>
<feature type="domain" description="Autophagy protein ATG5 alpha-helical bundle region" evidence="17">
    <location>
        <begin position="124"/>
        <end position="179"/>
    </location>
</feature>
<evidence type="ECO:0000256" key="9">
    <source>
        <dbReference type="ARBA" id="ARBA00022859"/>
    </source>
</evidence>
<proteinExistence type="inferred from homology"/>
<keyword evidence="12 15" id="KW-0472">Membrane</keyword>
<evidence type="ECO:0000313" key="20">
    <source>
        <dbReference type="Proteomes" id="UP000242188"/>
    </source>
</evidence>
<dbReference type="GO" id="GO:0061908">
    <property type="term" value="C:phagophore"/>
    <property type="evidence" value="ECO:0007669"/>
    <property type="project" value="TreeGrafter"/>
</dbReference>
<evidence type="ECO:0000256" key="6">
    <source>
        <dbReference type="ARBA" id="ARBA00022499"/>
    </source>
</evidence>
<dbReference type="GO" id="GO:0005776">
    <property type="term" value="C:autophagosome"/>
    <property type="evidence" value="ECO:0007669"/>
    <property type="project" value="TreeGrafter"/>
</dbReference>
<dbReference type="AlphaFoldDB" id="A0A210Q5E0"/>
<evidence type="ECO:0000256" key="14">
    <source>
        <dbReference type="ARBA" id="ARBA00093583"/>
    </source>
</evidence>
<dbReference type="InterPro" id="IPR048318">
    <property type="entry name" value="ATG5_UblB"/>
</dbReference>
<evidence type="ECO:0000256" key="11">
    <source>
        <dbReference type="ARBA" id="ARBA00023006"/>
    </source>
</evidence>
<dbReference type="GO" id="GO:0006915">
    <property type="term" value="P:apoptotic process"/>
    <property type="evidence" value="ECO:0007669"/>
    <property type="project" value="UniProtKB-KW"/>
</dbReference>
<dbReference type="Pfam" id="PF20638">
    <property type="entry name" value="ATG5_UblA"/>
    <property type="match status" value="1"/>
</dbReference>
<dbReference type="Gene3D" id="1.10.246.190">
    <property type="entry name" value="Autophagy protein Apg5, helix rich domain"/>
    <property type="match status" value="1"/>
</dbReference>
<gene>
    <name evidence="19" type="ORF">KP79_PYT06617</name>
</gene>
<dbReference type="InterPro" id="IPR048940">
    <property type="entry name" value="ATG5_HBR"/>
</dbReference>
<dbReference type="Proteomes" id="UP000242188">
    <property type="component" value="Unassembled WGS sequence"/>
</dbReference>
<evidence type="ECO:0000256" key="8">
    <source>
        <dbReference type="ARBA" id="ARBA00022843"/>
    </source>
</evidence>
<evidence type="ECO:0000259" key="17">
    <source>
        <dbReference type="Pfam" id="PF20637"/>
    </source>
</evidence>
<dbReference type="GO" id="GO:0034045">
    <property type="term" value="C:phagophore assembly site membrane"/>
    <property type="evidence" value="ECO:0007669"/>
    <property type="project" value="UniProtKB-SubCell"/>
</dbReference>
<dbReference type="GO" id="GO:0034274">
    <property type="term" value="C:Atg12-Atg5-Atg16 complex"/>
    <property type="evidence" value="ECO:0007669"/>
    <property type="project" value="TreeGrafter"/>
</dbReference>
<evidence type="ECO:0000256" key="15">
    <source>
        <dbReference type="RuleBase" id="RU361202"/>
    </source>
</evidence>
<dbReference type="GO" id="GO:0019776">
    <property type="term" value="F:Atg8-family ligase activity"/>
    <property type="evidence" value="ECO:0007669"/>
    <property type="project" value="TreeGrafter"/>
</dbReference>
<dbReference type="STRING" id="6573.A0A210Q5E0"/>
<dbReference type="GO" id="GO:0044233">
    <property type="term" value="C:mitochondria-associated endoplasmic reticulum membrane contact site"/>
    <property type="evidence" value="ECO:0007669"/>
    <property type="project" value="TreeGrafter"/>
</dbReference>
<dbReference type="PANTHER" id="PTHR13040">
    <property type="entry name" value="AUTOPHAGY PROTEIN 5"/>
    <property type="match status" value="1"/>
</dbReference>
<dbReference type="GO" id="GO:0000422">
    <property type="term" value="P:autophagy of mitochondrion"/>
    <property type="evidence" value="ECO:0007669"/>
    <property type="project" value="TreeGrafter"/>
</dbReference>
<dbReference type="FunFam" id="3.10.20.90:FF:000100">
    <property type="entry name" value="Autophagy related 5"/>
    <property type="match status" value="1"/>
</dbReference>
<protein>
    <recommendedName>
        <fullName evidence="4 15">Autophagy protein 5</fullName>
    </recommendedName>
</protein>
<comment type="subcellular location">
    <subcellularLocation>
        <location evidence="1">Cytoplasm</location>
    </subcellularLocation>
    <subcellularLocation>
        <location evidence="2 15">Preautophagosomal structure membrane</location>
        <topology evidence="2 15">Peripheral membrane protein</topology>
    </subcellularLocation>
</comment>
<comment type="similarity">
    <text evidence="3 15">Belongs to the ATG5 family.</text>
</comment>
<dbReference type="InterPro" id="IPR007239">
    <property type="entry name" value="Atg5"/>
</dbReference>
<evidence type="ECO:0000259" key="18">
    <source>
        <dbReference type="Pfam" id="PF20638"/>
    </source>
</evidence>
<evidence type="ECO:0000256" key="4">
    <source>
        <dbReference type="ARBA" id="ARBA00015616"/>
    </source>
</evidence>
<keyword evidence="6 15" id="KW-1017">Isopeptide bond</keyword>
<evidence type="ECO:0000256" key="10">
    <source>
        <dbReference type="ARBA" id="ARBA00022990"/>
    </source>
</evidence>
<dbReference type="GO" id="GO:0034727">
    <property type="term" value="P:piecemeal microautophagy of the nucleus"/>
    <property type="evidence" value="ECO:0007669"/>
    <property type="project" value="TreeGrafter"/>
</dbReference>
<dbReference type="Pfam" id="PF04106">
    <property type="entry name" value="ATG5_UblB"/>
    <property type="match status" value="1"/>
</dbReference>
<dbReference type="InterPro" id="IPR048939">
    <property type="entry name" value="ATG5_UblA"/>
</dbReference>
<dbReference type="PANTHER" id="PTHR13040:SF2">
    <property type="entry name" value="AUTOPHAGY PROTEIN 5"/>
    <property type="match status" value="1"/>
</dbReference>
<evidence type="ECO:0000256" key="12">
    <source>
        <dbReference type="ARBA" id="ARBA00023136"/>
    </source>
</evidence>
<dbReference type="Pfam" id="PF20637">
    <property type="entry name" value="ATG5_HBR"/>
    <property type="match status" value="1"/>
</dbReference>
<feature type="domain" description="Autophagy protein ATG5 UblB" evidence="16">
    <location>
        <begin position="188"/>
        <end position="270"/>
    </location>
</feature>
<dbReference type="InterPro" id="IPR042527">
    <property type="entry name" value="Atg5_UblA_dom_sf"/>
</dbReference>
<evidence type="ECO:0000256" key="3">
    <source>
        <dbReference type="ARBA" id="ARBA00006910"/>
    </source>
</evidence>
<dbReference type="GO" id="GO:0002376">
    <property type="term" value="P:immune system process"/>
    <property type="evidence" value="ECO:0007669"/>
    <property type="project" value="UniProtKB-KW"/>
</dbReference>